<comment type="caution">
    <text evidence="1">The sequence shown here is derived from an EMBL/GenBank/DDBJ whole genome shotgun (WGS) entry which is preliminary data.</text>
</comment>
<gene>
    <name evidence="1" type="ORF">F6B43_08485</name>
</gene>
<evidence type="ECO:0000313" key="2">
    <source>
        <dbReference type="Proteomes" id="UP000325827"/>
    </source>
</evidence>
<name>A0A5J5J1R0_9MICO</name>
<dbReference type="Proteomes" id="UP000325827">
    <property type="component" value="Unassembled WGS sequence"/>
</dbReference>
<dbReference type="EMBL" id="VYSA01000002">
    <property type="protein sequence ID" value="KAA9108471.1"/>
    <property type="molecule type" value="Genomic_DNA"/>
</dbReference>
<dbReference type="Pfam" id="PF11662">
    <property type="entry name" value="DUF3263"/>
    <property type="match status" value="1"/>
</dbReference>
<dbReference type="AlphaFoldDB" id="A0A5J5J1R0"/>
<dbReference type="InterPro" id="IPR021678">
    <property type="entry name" value="DUF3263"/>
</dbReference>
<reference evidence="2" key="1">
    <citation type="submission" date="2019-09" db="EMBL/GenBank/DDBJ databases">
        <title>Mumia zhuanghuii sp. nov. isolated from the intestinal contents of plateau pika (Ochotona curzoniae) in the Qinghai-Tibet plateau of China.</title>
        <authorList>
            <person name="Tian Z."/>
        </authorList>
    </citation>
    <scope>NUCLEOTIDE SEQUENCE [LARGE SCALE GENOMIC DNA]</scope>
    <source>
        <strain evidence="2">JCM 30598</strain>
    </source>
</reference>
<protein>
    <submittedName>
        <fullName evidence="1">DUF3263 domain-containing protein</fullName>
    </submittedName>
</protein>
<evidence type="ECO:0000313" key="1">
    <source>
        <dbReference type="EMBL" id="KAA9108471.1"/>
    </source>
</evidence>
<dbReference type="OrthoDB" id="3268863at2"/>
<organism evidence="1 2">
    <name type="scientific">Microbacterium rhizomatis</name>
    <dbReference type="NCBI Taxonomy" id="1631477"/>
    <lineage>
        <taxon>Bacteria</taxon>
        <taxon>Bacillati</taxon>
        <taxon>Actinomycetota</taxon>
        <taxon>Actinomycetes</taxon>
        <taxon>Micrococcales</taxon>
        <taxon>Microbacteriaceae</taxon>
        <taxon>Microbacterium</taxon>
    </lineage>
</organism>
<sequence length="91" mass="10146">MGADTDPDAGDLSERDRAILDFEAAWSRHAGAKEEAIRAELGLTPARYYQLLGRLLDSAEAVVYDPMLVKRLRRIRDAREHARLARAAAGR</sequence>
<dbReference type="RefSeq" id="WP_150449503.1">
    <property type="nucleotide sequence ID" value="NZ_VYSA01000002.1"/>
</dbReference>
<accession>A0A5J5J1R0</accession>
<proteinExistence type="predicted"/>
<keyword evidence="2" id="KW-1185">Reference proteome</keyword>